<dbReference type="EMBL" id="HBIJ01018589">
    <property type="protein sequence ID" value="CAE0371460.1"/>
    <property type="molecule type" value="Transcribed_RNA"/>
</dbReference>
<dbReference type="GO" id="GO:0005737">
    <property type="term" value="C:cytoplasm"/>
    <property type="evidence" value="ECO:0007669"/>
    <property type="project" value="UniProtKB-ARBA"/>
</dbReference>
<feature type="domain" description="START" evidence="2">
    <location>
        <begin position="72"/>
        <end position="279"/>
    </location>
</feature>
<dbReference type="Pfam" id="PF01852">
    <property type="entry name" value="START"/>
    <property type="match status" value="1"/>
</dbReference>
<reference evidence="3" key="1">
    <citation type="submission" date="2021-01" db="EMBL/GenBank/DDBJ databases">
        <authorList>
            <person name="Corre E."/>
            <person name="Pelletier E."/>
            <person name="Niang G."/>
            <person name="Scheremetjew M."/>
            <person name="Finn R."/>
            <person name="Kale V."/>
            <person name="Holt S."/>
            <person name="Cochrane G."/>
            <person name="Meng A."/>
            <person name="Brown T."/>
            <person name="Cohen L."/>
        </authorList>
    </citation>
    <scope>NUCLEOTIDE SEQUENCE</scope>
    <source>
        <strain evidence="3">CCMP1510</strain>
    </source>
</reference>
<evidence type="ECO:0000313" key="3">
    <source>
        <dbReference type="EMBL" id="CAE0371460.1"/>
    </source>
</evidence>
<dbReference type="CDD" id="cd00177">
    <property type="entry name" value="START"/>
    <property type="match status" value="1"/>
</dbReference>
<dbReference type="Gene3D" id="3.30.530.20">
    <property type="match status" value="1"/>
</dbReference>
<dbReference type="PANTHER" id="PTHR19308:SF14">
    <property type="entry name" value="START DOMAIN-CONTAINING PROTEIN"/>
    <property type="match status" value="1"/>
</dbReference>
<feature type="compositionally biased region" description="Low complexity" evidence="1">
    <location>
        <begin position="310"/>
        <end position="322"/>
    </location>
</feature>
<dbReference type="InterPro" id="IPR023393">
    <property type="entry name" value="START-like_dom_sf"/>
</dbReference>
<dbReference type="GO" id="GO:0008289">
    <property type="term" value="F:lipid binding"/>
    <property type="evidence" value="ECO:0007669"/>
    <property type="project" value="InterPro"/>
</dbReference>
<protein>
    <recommendedName>
        <fullName evidence="2">START domain-containing protein</fullName>
    </recommendedName>
</protein>
<dbReference type="InterPro" id="IPR002913">
    <property type="entry name" value="START_lipid-bd_dom"/>
</dbReference>
<feature type="compositionally biased region" description="Basic residues" evidence="1">
    <location>
        <begin position="282"/>
        <end position="294"/>
    </location>
</feature>
<dbReference type="SUPFAM" id="SSF55961">
    <property type="entry name" value="Bet v1-like"/>
    <property type="match status" value="1"/>
</dbReference>
<gene>
    <name evidence="3" type="ORF">ALAG00032_LOCUS12242</name>
</gene>
<dbReference type="AlphaFoldDB" id="A0A7S3NJ86"/>
<sequence>MKTLVTISICSCQVLSLRMECPNLLLPDFVDVARGAHSIFRSTASRLKNGLCNQKSDSSVSKIEDMTRENKKALERVLKLIDEHDVRWNPIVSSGRCRVWRLKNDQNQDNRHACILAKGTIEAPADRVYDLFAESVRAREFNEFCEECIDLEFPTSHVKISWSATKAFGMFKPRDFVTLCNFIDLDENTKIIINRAVEHDDKPPSSKYQRAQVILAANIIQHFTSNDGKQRTHLTLLTHVNPKGAIDSPIGAKISNMLIQRSPPAFFDAIEKCAAYHPAQIPHHHHHHHHHHHAPPSPYDDDNFDGDQLSSSSTSSQTTSPTRGIRNFFSPRRPLSA</sequence>
<organism evidence="3">
    <name type="scientific">Aureoumbra lagunensis</name>
    <dbReference type="NCBI Taxonomy" id="44058"/>
    <lineage>
        <taxon>Eukaryota</taxon>
        <taxon>Sar</taxon>
        <taxon>Stramenopiles</taxon>
        <taxon>Ochrophyta</taxon>
        <taxon>Pelagophyceae</taxon>
        <taxon>Pelagomonadales</taxon>
        <taxon>Aureoumbra</taxon>
    </lineage>
</organism>
<accession>A0A7S3NJ86</accession>
<dbReference type="PANTHER" id="PTHR19308">
    <property type="entry name" value="PHOSPHATIDYLCHOLINE TRANSFER PROTEIN"/>
    <property type="match status" value="1"/>
</dbReference>
<proteinExistence type="predicted"/>
<feature type="region of interest" description="Disordered" evidence="1">
    <location>
        <begin position="282"/>
        <end position="337"/>
    </location>
</feature>
<name>A0A7S3NJ86_9STRA</name>
<dbReference type="InterPro" id="IPR051213">
    <property type="entry name" value="START_lipid_transfer"/>
</dbReference>
<dbReference type="PROSITE" id="PS50848">
    <property type="entry name" value="START"/>
    <property type="match status" value="1"/>
</dbReference>
<evidence type="ECO:0000259" key="2">
    <source>
        <dbReference type="PROSITE" id="PS50848"/>
    </source>
</evidence>
<evidence type="ECO:0000256" key="1">
    <source>
        <dbReference type="SAM" id="MobiDB-lite"/>
    </source>
</evidence>